<dbReference type="Proteomes" id="UP001139522">
    <property type="component" value="Unassembled WGS sequence"/>
</dbReference>
<proteinExistence type="inferred from homology"/>
<feature type="domain" description="Flavodoxin-like fold" evidence="7">
    <location>
        <begin position="2"/>
        <end position="195"/>
    </location>
</feature>
<sequence>MKNVLILNSSPIPKESISTKLTSFFEQELLTMKGFNIFTRDLGVTPPSHLTALALSGFFNDPSEHNGDQKQALSEGLLLIRELENADIVIIGSAMHNHTVTSGLKAYIDQVTRPGLTFQYKADGPHGLLTNKQVFVIISAGGDYSSEETKKTDFVTPLLKEVLGFIGLDNIQFIPVFGSFLGNKTSEKNQNIAKQSIVKAVKQLQ</sequence>
<dbReference type="Gene3D" id="3.40.50.360">
    <property type="match status" value="1"/>
</dbReference>
<keyword evidence="3 6" id="KW-0560">Oxidoreductase</keyword>
<keyword evidence="4 6" id="KW-0520">NAD</keyword>
<evidence type="ECO:0000256" key="5">
    <source>
        <dbReference type="ARBA" id="ARBA00048542"/>
    </source>
</evidence>
<evidence type="ECO:0000259" key="7">
    <source>
        <dbReference type="Pfam" id="PF02525"/>
    </source>
</evidence>
<dbReference type="EMBL" id="JAMZEG020000001">
    <property type="protein sequence ID" value="MDE8602487.1"/>
    <property type="molecule type" value="Genomic_DNA"/>
</dbReference>
<evidence type="ECO:0000256" key="4">
    <source>
        <dbReference type="ARBA" id="ARBA00023027"/>
    </source>
</evidence>
<feature type="binding site" evidence="6">
    <location>
        <position position="10"/>
    </location>
    <ligand>
        <name>FMN</name>
        <dbReference type="ChEBI" id="CHEBI:58210"/>
    </ligand>
</feature>
<comment type="catalytic activity">
    <reaction evidence="5">
        <text>N,N-dimethyl-1,4-phenylenediamine + anthranilate + 2 NAD(+) = 2-(4-dimethylaminophenyl)diazenylbenzoate + 2 NADH + 2 H(+)</text>
        <dbReference type="Rhea" id="RHEA:55872"/>
        <dbReference type="ChEBI" id="CHEBI:15378"/>
        <dbReference type="ChEBI" id="CHEBI:15783"/>
        <dbReference type="ChEBI" id="CHEBI:16567"/>
        <dbReference type="ChEBI" id="CHEBI:57540"/>
        <dbReference type="ChEBI" id="CHEBI:57945"/>
        <dbReference type="ChEBI" id="CHEBI:71579"/>
        <dbReference type="EC" id="1.7.1.17"/>
    </reaction>
    <physiologicalReaction direction="right-to-left" evidence="5">
        <dbReference type="Rhea" id="RHEA:55874"/>
    </physiologicalReaction>
</comment>
<dbReference type="EC" id="1.6.5.-" evidence="6"/>
<dbReference type="InterPro" id="IPR029039">
    <property type="entry name" value="Flavoprotein-like_sf"/>
</dbReference>
<evidence type="ECO:0000313" key="8">
    <source>
        <dbReference type="EMBL" id="MDE8602487.1"/>
    </source>
</evidence>
<keyword evidence="2 6" id="KW-0288">FMN</keyword>
<comment type="subunit">
    <text evidence="6">Homodimer.</text>
</comment>
<dbReference type="SUPFAM" id="SSF52218">
    <property type="entry name" value="Flavoproteins"/>
    <property type="match status" value="1"/>
</dbReference>
<comment type="caution">
    <text evidence="8">The sequence shown here is derived from an EMBL/GenBank/DDBJ whole genome shotgun (WGS) entry which is preliminary data.</text>
</comment>
<dbReference type="EC" id="1.7.1.17" evidence="6"/>
<evidence type="ECO:0000313" key="9">
    <source>
        <dbReference type="Proteomes" id="UP001139522"/>
    </source>
</evidence>
<keyword evidence="1 6" id="KW-0285">Flavoprotein</keyword>
<keyword evidence="9" id="KW-1185">Reference proteome</keyword>
<gene>
    <name evidence="6" type="primary">azoR</name>
    <name evidence="8" type="ORF">M3I01_006015</name>
</gene>
<comment type="cofactor">
    <cofactor evidence="6">
        <name>FMN</name>
        <dbReference type="ChEBI" id="CHEBI:58210"/>
    </cofactor>
    <text evidence="6">Binds 1 FMN per subunit.</text>
</comment>
<dbReference type="Pfam" id="PF02525">
    <property type="entry name" value="Flavodoxin_2"/>
    <property type="match status" value="1"/>
</dbReference>
<comment type="similarity">
    <text evidence="6">Belongs to the azoreductase type 1 family.</text>
</comment>
<accession>A0ABT5WCF3</accession>
<evidence type="ECO:0000256" key="2">
    <source>
        <dbReference type="ARBA" id="ARBA00022643"/>
    </source>
</evidence>
<comment type="function">
    <text evidence="6">Quinone reductase that provides resistance to thiol-specific stress caused by electrophilic quinones.</text>
</comment>
<name>A0ABT5WCF3_9GAMM</name>
<dbReference type="PANTHER" id="PTHR43741">
    <property type="entry name" value="FMN-DEPENDENT NADH-AZOREDUCTASE 1"/>
    <property type="match status" value="1"/>
</dbReference>
<dbReference type="PANTHER" id="PTHR43741:SF4">
    <property type="entry name" value="FMN-DEPENDENT NADH:QUINONE OXIDOREDUCTASE"/>
    <property type="match status" value="1"/>
</dbReference>
<dbReference type="HAMAP" id="MF_01216">
    <property type="entry name" value="Azoreductase_type1"/>
    <property type="match status" value="1"/>
</dbReference>
<dbReference type="InterPro" id="IPR003680">
    <property type="entry name" value="Flavodoxin_fold"/>
</dbReference>
<dbReference type="InterPro" id="IPR050104">
    <property type="entry name" value="FMN-dep_NADH:Q_OxRdtase_AzoR1"/>
</dbReference>
<reference evidence="8" key="1">
    <citation type="submission" date="2023-01" db="EMBL/GenBank/DDBJ databases">
        <title>Psychroserpens sp. MSW6 and Marinomonas sp. RSW2, isolated from seawater.</title>
        <authorList>
            <person name="Kristyanto S."/>
            <person name="Jung J."/>
            <person name="Kim J.M."/>
            <person name="Jeon C.O."/>
        </authorList>
    </citation>
    <scope>NUCLEOTIDE SEQUENCE</scope>
    <source>
        <strain evidence="8">RSW2</strain>
    </source>
</reference>
<dbReference type="RefSeq" id="WP_255894755.1">
    <property type="nucleotide sequence ID" value="NZ_JAMZEG020000001.1"/>
</dbReference>
<organism evidence="8 9">
    <name type="scientific">Marinomonas maritima</name>
    <dbReference type="NCBI Taxonomy" id="2940935"/>
    <lineage>
        <taxon>Bacteria</taxon>
        <taxon>Pseudomonadati</taxon>
        <taxon>Pseudomonadota</taxon>
        <taxon>Gammaproteobacteria</taxon>
        <taxon>Oceanospirillales</taxon>
        <taxon>Oceanospirillaceae</taxon>
        <taxon>Marinomonas</taxon>
    </lineage>
</organism>
<evidence type="ECO:0000256" key="6">
    <source>
        <dbReference type="HAMAP-Rule" id="MF_01216"/>
    </source>
</evidence>
<evidence type="ECO:0000256" key="1">
    <source>
        <dbReference type="ARBA" id="ARBA00022630"/>
    </source>
</evidence>
<feature type="binding site" evidence="6">
    <location>
        <begin position="16"/>
        <end position="18"/>
    </location>
    <ligand>
        <name>FMN</name>
        <dbReference type="ChEBI" id="CHEBI:58210"/>
    </ligand>
</feature>
<comment type="function">
    <text evidence="6">Also exhibits azoreductase activity. Catalyzes the reductive cleavage of the azo bond in aromatic azo compounds to the corresponding amines.</text>
</comment>
<feature type="binding site" evidence="6">
    <location>
        <begin position="139"/>
        <end position="142"/>
    </location>
    <ligand>
        <name>FMN</name>
        <dbReference type="ChEBI" id="CHEBI:58210"/>
    </ligand>
</feature>
<dbReference type="InterPro" id="IPR023048">
    <property type="entry name" value="NADH:quinone_OxRdtase_FMN_depd"/>
</dbReference>
<comment type="catalytic activity">
    <reaction evidence="6">
        <text>2 a quinone + NADH + H(+) = 2 a 1,4-benzosemiquinone + NAD(+)</text>
        <dbReference type="Rhea" id="RHEA:65952"/>
        <dbReference type="ChEBI" id="CHEBI:15378"/>
        <dbReference type="ChEBI" id="CHEBI:57540"/>
        <dbReference type="ChEBI" id="CHEBI:57945"/>
        <dbReference type="ChEBI" id="CHEBI:132124"/>
        <dbReference type="ChEBI" id="CHEBI:134225"/>
    </reaction>
</comment>
<comment type="caution">
    <text evidence="6">Lacks conserved residue(s) required for the propagation of feature annotation.</text>
</comment>
<protein>
    <recommendedName>
        <fullName evidence="6">FMN dependent NADH:quinone oxidoreductase</fullName>
        <ecNumber evidence="6">1.6.5.-</ecNumber>
    </recommendedName>
    <alternativeName>
        <fullName evidence="6">Azo-dye reductase</fullName>
    </alternativeName>
    <alternativeName>
        <fullName evidence="6">FMN-dependent NADH-azo compound oxidoreductase</fullName>
    </alternativeName>
    <alternativeName>
        <fullName evidence="6">FMN-dependent NADH-azoreductase</fullName>
        <ecNumber evidence="6">1.7.1.17</ecNumber>
    </alternativeName>
</protein>
<evidence type="ECO:0000256" key="3">
    <source>
        <dbReference type="ARBA" id="ARBA00023002"/>
    </source>
</evidence>